<dbReference type="Proteomes" id="UP000694395">
    <property type="component" value="Chromosome 25"/>
</dbReference>
<protein>
    <submittedName>
        <fullName evidence="1">SIVA1, apoptosis-inducing factor</fullName>
    </submittedName>
</protein>
<dbReference type="InterPro" id="IPR022773">
    <property type="entry name" value="Siva"/>
</dbReference>
<dbReference type="GO" id="GO:0097191">
    <property type="term" value="P:extrinsic apoptotic signaling pathway"/>
    <property type="evidence" value="ECO:0007669"/>
    <property type="project" value="TreeGrafter"/>
</dbReference>
<evidence type="ECO:0000313" key="1">
    <source>
        <dbReference type="Ensembl" id="ENSOMYP00000061109.2"/>
    </source>
</evidence>
<dbReference type="Pfam" id="PF05458">
    <property type="entry name" value="Siva"/>
    <property type="match status" value="1"/>
</dbReference>
<dbReference type="AlphaFoldDB" id="A0A8C7S724"/>
<organism evidence="1 2">
    <name type="scientific">Oncorhynchus mykiss</name>
    <name type="common">Rainbow trout</name>
    <name type="synonym">Salmo gairdneri</name>
    <dbReference type="NCBI Taxonomy" id="8022"/>
    <lineage>
        <taxon>Eukaryota</taxon>
        <taxon>Metazoa</taxon>
        <taxon>Chordata</taxon>
        <taxon>Craniata</taxon>
        <taxon>Vertebrata</taxon>
        <taxon>Euteleostomi</taxon>
        <taxon>Actinopterygii</taxon>
        <taxon>Neopterygii</taxon>
        <taxon>Teleostei</taxon>
        <taxon>Protacanthopterygii</taxon>
        <taxon>Salmoniformes</taxon>
        <taxon>Salmonidae</taxon>
        <taxon>Salmoninae</taxon>
        <taxon>Oncorhynchus</taxon>
    </lineage>
</organism>
<proteinExistence type="predicted"/>
<keyword evidence="2" id="KW-1185">Reference proteome</keyword>
<name>A0A8C7S724_ONCMY</name>
<accession>A0A8C7S724</accession>
<dbReference type="PANTHER" id="PTHR14365">
    <property type="entry name" value="APOPTOSIS REGULATORY PROTEIN SIVA"/>
    <property type="match status" value="1"/>
</dbReference>
<dbReference type="PANTHER" id="PTHR14365:SF1">
    <property type="entry name" value="APOPTOSIS REGULATORY PROTEIN SIVA"/>
    <property type="match status" value="1"/>
</dbReference>
<sequence length="209" mass="22992">MKQSRDKRSMVGLVSSQASEYFPVVAPQAILCLDARSSPKKMPKRSYPFAESFSSQYKIHIGQQEFNNHGVNGDKYRQDIYEKTKTLLFNGTKAVMGKIWNIDTEKCSTIQSSGPGVTPDVSRTLLRGQTLIGQDGRLTRVQGAVLVSKGSCVCQKAQRTRRQCSQCDRPACPSCIQQCSNCSSPCCSVCTVIDYSGQYEQVLCCGCSS</sequence>
<dbReference type="GO" id="GO:0005175">
    <property type="term" value="F:CD27 receptor binding"/>
    <property type="evidence" value="ECO:0007669"/>
    <property type="project" value="TreeGrafter"/>
</dbReference>
<reference evidence="1" key="3">
    <citation type="submission" date="2025-09" db="UniProtKB">
        <authorList>
            <consortium name="Ensembl"/>
        </authorList>
    </citation>
    <scope>IDENTIFICATION</scope>
</reference>
<reference evidence="1" key="1">
    <citation type="submission" date="2020-07" db="EMBL/GenBank/DDBJ databases">
        <title>A long reads based de novo assembly of the rainbow trout Arlee double haploid line genome.</title>
        <authorList>
            <person name="Gao G."/>
            <person name="Palti Y."/>
        </authorList>
    </citation>
    <scope>NUCLEOTIDE SEQUENCE [LARGE SCALE GENOMIC DNA]</scope>
</reference>
<evidence type="ECO:0000313" key="2">
    <source>
        <dbReference type="Proteomes" id="UP000694395"/>
    </source>
</evidence>
<reference evidence="1" key="2">
    <citation type="submission" date="2025-08" db="UniProtKB">
        <authorList>
            <consortium name="Ensembl"/>
        </authorList>
    </citation>
    <scope>IDENTIFICATION</scope>
</reference>
<dbReference type="Ensembl" id="ENSOMYT00000066521.2">
    <property type="protein sequence ID" value="ENSOMYP00000061109.2"/>
    <property type="gene ID" value="ENSOMYG00000028246.2"/>
</dbReference>
<dbReference type="GeneTree" id="ENSGT00390000004842"/>